<comment type="caution">
    <text evidence="2">The sequence shown here is derived from an EMBL/GenBank/DDBJ whole genome shotgun (WGS) entry which is preliminary data.</text>
</comment>
<dbReference type="OrthoDB" id="6433117at2"/>
<feature type="region of interest" description="Disordered" evidence="1">
    <location>
        <begin position="270"/>
        <end position="297"/>
    </location>
</feature>
<dbReference type="AlphaFoldDB" id="A0A3N0G4M3"/>
<organism evidence="2 3">
    <name type="scientific">Dickeya undicola</name>
    <dbReference type="NCBI Taxonomy" id="1577887"/>
    <lineage>
        <taxon>Bacteria</taxon>
        <taxon>Pseudomonadati</taxon>
        <taxon>Pseudomonadota</taxon>
        <taxon>Gammaproteobacteria</taxon>
        <taxon>Enterobacterales</taxon>
        <taxon>Pectobacteriaceae</taxon>
        <taxon>Dickeya</taxon>
    </lineage>
</organism>
<evidence type="ECO:0000256" key="1">
    <source>
        <dbReference type="SAM" id="MobiDB-lite"/>
    </source>
</evidence>
<reference evidence="2 3" key="1">
    <citation type="submission" date="2018-11" db="EMBL/GenBank/DDBJ databases">
        <title>Characterization of surface water Dickeya isolates.</title>
        <authorList>
            <person name="Van Gijsegem F."/>
            <person name="Pedron J."/>
        </authorList>
    </citation>
    <scope>NUCLEOTIDE SEQUENCE [LARGE SCALE GENOMIC DNA]</scope>
    <source>
        <strain evidence="2 3">FVG1-MFV-O17</strain>
    </source>
</reference>
<dbReference type="Proteomes" id="UP000276061">
    <property type="component" value="Unassembled WGS sequence"/>
</dbReference>
<feature type="compositionally biased region" description="Pro residues" evidence="1">
    <location>
        <begin position="283"/>
        <end position="293"/>
    </location>
</feature>
<protein>
    <submittedName>
        <fullName evidence="2">Uncharacterized protein</fullName>
    </submittedName>
</protein>
<evidence type="ECO:0000313" key="3">
    <source>
        <dbReference type="Proteomes" id="UP000276061"/>
    </source>
</evidence>
<name>A0A3N0G4M3_9GAMM</name>
<evidence type="ECO:0000313" key="2">
    <source>
        <dbReference type="EMBL" id="RNM07038.1"/>
    </source>
</evidence>
<accession>A0A3N0G4M3</accession>
<proteinExistence type="predicted"/>
<dbReference type="EMBL" id="RJLR01000015">
    <property type="protein sequence ID" value="RNM07038.1"/>
    <property type="molecule type" value="Genomic_DNA"/>
</dbReference>
<sequence>MKKALVIPLLLLLNGCGDDSKTVSKPPVAQTESTTFRVKTDDVTINKLLPIIRKKLPGLDKYADQFRDIQVEQNYWLTITFQIPPDAKIPNEYLSQRNKCFIEINKEGSAIKVPKVACKSVAFDQKITDLDSDYWFYFNPDDLTYEPYDFATLTTDKRIAVANDYLKRLDDAVQTVEQKKNWNRYDFPNYSRWFGQLAREGALYGSEVFAPYLSCRMAGSIADLWWHNQIDSIQDLTSNDPNRAYPALQRIQKNYDDYQNYVMQCKRDIKSAPPKPKKTVTLPPTPDNKPPRPGCLAVFKPDNTTEWTCPAK</sequence>
<gene>
    <name evidence="2" type="ORF">EF878_07890</name>
</gene>
<dbReference type="RefSeq" id="WP_123252422.1">
    <property type="nucleotide sequence ID" value="NZ_RJLR01000015.1"/>
</dbReference>